<evidence type="ECO:0000256" key="4">
    <source>
        <dbReference type="ARBA" id="ARBA00023306"/>
    </source>
</evidence>
<dbReference type="Proteomes" id="UP000177602">
    <property type="component" value="Unassembled WGS sequence"/>
</dbReference>
<dbReference type="PANTHER" id="PTHR32432">
    <property type="entry name" value="CELL DIVISION PROTEIN FTSA-RELATED"/>
    <property type="match status" value="1"/>
</dbReference>
<dbReference type="GO" id="GO:0032153">
    <property type="term" value="C:cell division site"/>
    <property type="evidence" value="ECO:0007669"/>
    <property type="project" value="TreeGrafter"/>
</dbReference>
<name>A0A1F6UYI7_9BACT</name>
<sequence length="368" mass="39532">MGEFIKGEKNPKIIGAGEAETRGLRHGYVVDPALAAVSIKTAVENAEKSTGIKIKRAFVSIGGTTLRGEVSSGLAIISKADGEVTTLDVSRALSDCEENLNLGNKKVIQVFTILFRLDGKEVLGRPEGMRGTKLEVKALFVTYSVQHLENLLEVIALAKVETIDVIASPLALSHIVLSEKQKIAGVALVSIGSETVSLAIFENGTLISIHTFSIGGTEITNDIALGFKIPLNLAEDFKKGNITGDYSGKKLDEIIEARLSDIFELIENHLKKIKRNGLLPAGIVFSGGGANTPLLCELSKSILKLPACTGTTEIFGNSKTKLRDSSWFTALGLVLYGRDQEGYSEGSFTNILRDLKNTIKSSMKQLMP</sequence>
<dbReference type="SMART" id="SM00842">
    <property type="entry name" value="FtsA"/>
    <property type="match status" value="1"/>
</dbReference>
<evidence type="ECO:0000313" key="7">
    <source>
        <dbReference type="Proteomes" id="UP000177602"/>
    </source>
</evidence>
<feature type="domain" description="SHS2" evidence="5">
    <location>
        <begin position="1"/>
        <end position="176"/>
    </location>
</feature>
<organism evidence="6 7">
    <name type="scientific">Candidatus Nomurabacteria bacterium RIFCSPHIGHO2_01_FULL_40_12</name>
    <dbReference type="NCBI Taxonomy" id="1801737"/>
    <lineage>
        <taxon>Bacteria</taxon>
        <taxon>Candidatus Nomuraibacteriota</taxon>
    </lineage>
</organism>
<comment type="caution">
    <text evidence="6">The sequence shown here is derived from an EMBL/GenBank/DDBJ whole genome shotgun (WGS) entry which is preliminary data.</text>
</comment>
<evidence type="ECO:0000256" key="3">
    <source>
        <dbReference type="ARBA" id="ARBA00023136"/>
    </source>
</evidence>
<evidence type="ECO:0000313" key="6">
    <source>
        <dbReference type="EMBL" id="OGI62470.1"/>
    </source>
</evidence>
<evidence type="ECO:0000256" key="2">
    <source>
        <dbReference type="ARBA" id="ARBA00022618"/>
    </source>
</evidence>
<dbReference type="AlphaFoldDB" id="A0A1F6UYI7"/>
<keyword evidence="4" id="KW-0131">Cell cycle</keyword>
<evidence type="ECO:0000256" key="1">
    <source>
        <dbReference type="ARBA" id="ARBA00022475"/>
    </source>
</evidence>
<dbReference type="InterPro" id="IPR043129">
    <property type="entry name" value="ATPase_NBD"/>
</dbReference>
<dbReference type="Gene3D" id="3.30.420.40">
    <property type="match status" value="2"/>
</dbReference>
<dbReference type="GO" id="GO:0051301">
    <property type="term" value="P:cell division"/>
    <property type="evidence" value="ECO:0007669"/>
    <property type="project" value="UniProtKB-KW"/>
</dbReference>
<gene>
    <name evidence="6" type="ORF">A2818_01060</name>
</gene>
<dbReference type="Pfam" id="PF02491">
    <property type="entry name" value="SHS2_FTSA"/>
    <property type="match status" value="1"/>
</dbReference>
<reference evidence="6 7" key="1">
    <citation type="journal article" date="2016" name="Nat. Commun.">
        <title>Thousands of microbial genomes shed light on interconnected biogeochemical processes in an aquifer system.</title>
        <authorList>
            <person name="Anantharaman K."/>
            <person name="Brown C.T."/>
            <person name="Hug L.A."/>
            <person name="Sharon I."/>
            <person name="Castelle C.J."/>
            <person name="Probst A.J."/>
            <person name="Thomas B.C."/>
            <person name="Singh A."/>
            <person name="Wilkins M.J."/>
            <person name="Karaoz U."/>
            <person name="Brodie E.L."/>
            <person name="Williams K.H."/>
            <person name="Hubbard S.S."/>
            <person name="Banfield J.F."/>
        </authorList>
    </citation>
    <scope>NUCLEOTIDE SEQUENCE [LARGE SCALE GENOMIC DNA]</scope>
</reference>
<dbReference type="Gene3D" id="3.30.1490.110">
    <property type="match status" value="1"/>
</dbReference>
<keyword evidence="3" id="KW-0472">Membrane</keyword>
<dbReference type="SUPFAM" id="SSF53067">
    <property type="entry name" value="Actin-like ATPase domain"/>
    <property type="match status" value="2"/>
</dbReference>
<accession>A0A1F6UYI7</accession>
<protein>
    <recommendedName>
        <fullName evidence="5">SHS2 domain-containing protein</fullName>
    </recommendedName>
</protein>
<proteinExistence type="predicted"/>
<dbReference type="InterPro" id="IPR020823">
    <property type="entry name" value="Cell_div_FtsA"/>
</dbReference>
<dbReference type="InterPro" id="IPR050696">
    <property type="entry name" value="FtsA/MreB"/>
</dbReference>
<dbReference type="GO" id="GO:0009898">
    <property type="term" value="C:cytoplasmic side of plasma membrane"/>
    <property type="evidence" value="ECO:0007669"/>
    <property type="project" value="TreeGrafter"/>
</dbReference>
<keyword evidence="1" id="KW-1003">Cell membrane</keyword>
<evidence type="ECO:0000259" key="5">
    <source>
        <dbReference type="SMART" id="SM00842"/>
    </source>
</evidence>
<dbReference type="STRING" id="1801737.A2818_01060"/>
<dbReference type="Pfam" id="PF14450">
    <property type="entry name" value="FtsA"/>
    <property type="match status" value="1"/>
</dbReference>
<dbReference type="EMBL" id="MFTN01000027">
    <property type="protein sequence ID" value="OGI62470.1"/>
    <property type="molecule type" value="Genomic_DNA"/>
</dbReference>
<keyword evidence="2" id="KW-0132">Cell division</keyword>
<dbReference type="PIRSF" id="PIRSF003101">
    <property type="entry name" value="FtsA"/>
    <property type="match status" value="1"/>
</dbReference>
<dbReference type="PANTHER" id="PTHR32432:SF4">
    <property type="entry name" value="CELL DIVISION PROTEIN FTSA"/>
    <property type="match status" value="1"/>
</dbReference>
<dbReference type="InterPro" id="IPR003494">
    <property type="entry name" value="SHS2_FtsA"/>
</dbReference>